<organism evidence="1 2">
    <name type="scientific">Paraburkholderia terricola</name>
    <dbReference type="NCBI Taxonomy" id="169427"/>
    <lineage>
        <taxon>Bacteria</taxon>
        <taxon>Pseudomonadati</taxon>
        <taxon>Pseudomonadota</taxon>
        <taxon>Betaproteobacteria</taxon>
        <taxon>Burkholderiales</taxon>
        <taxon>Burkholderiaceae</taxon>
        <taxon>Paraburkholderia</taxon>
    </lineage>
</organism>
<proteinExistence type="predicted"/>
<dbReference type="Proteomes" id="UP000184395">
    <property type="component" value="Unassembled WGS sequence"/>
</dbReference>
<accession>A0A1M6TU51</accession>
<sequence length="60" mass="6757">MVLMRLPAHALGPGGYDARFAVLARATSPARIPNTPVRQLDFFYFYCVGMQLIREGSRTR</sequence>
<evidence type="ECO:0000313" key="1">
    <source>
        <dbReference type="EMBL" id="SHK60420.1"/>
    </source>
</evidence>
<evidence type="ECO:0000313" key="2">
    <source>
        <dbReference type="Proteomes" id="UP000184395"/>
    </source>
</evidence>
<reference evidence="1 2" key="1">
    <citation type="submission" date="2016-11" db="EMBL/GenBank/DDBJ databases">
        <authorList>
            <person name="Jaros S."/>
            <person name="Januszkiewicz K."/>
            <person name="Wedrychowicz H."/>
        </authorList>
    </citation>
    <scope>NUCLEOTIDE SEQUENCE [LARGE SCALE GENOMIC DNA]</scope>
    <source>
        <strain evidence="1 2">LMG 20594</strain>
    </source>
</reference>
<dbReference type="EMBL" id="FRAB01000029">
    <property type="protein sequence ID" value="SHK60420.1"/>
    <property type="molecule type" value="Genomic_DNA"/>
</dbReference>
<protein>
    <submittedName>
        <fullName evidence="1">Uncharacterized protein</fullName>
    </submittedName>
</protein>
<gene>
    <name evidence="1" type="ORF">SAMN05192548_102924</name>
</gene>
<name>A0A1M6TU51_9BURK</name>
<dbReference type="AlphaFoldDB" id="A0A1M6TU51"/>